<dbReference type="AlphaFoldDB" id="A0A830I2V4"/>
<dbReference type="GO" id="GO:0006281">
    <property type="term" value="P:DNA repair"/>
    <property type="evidence" value="ECO:0007669"/>
    <property type="project" value="InterPro"/>
</dbReference>
<dbReference type="Proteomes" id="UP000660262">
    <property type="component" value="Unassembled WGS sequence"/>
</dbReference>
<keyword evidence="8" id="KW-0808">Transferase</keyword>
<dbReference type="Gene3D" id="1.10.10.60">
    <property type="entry name" value="Homeodomain-like"/>
    <property type="match status" value="1"/>
</dbReference>
<evidence type="ECO:0000256" key="5">
    <source>
        <dbReference type="ARBA" id="ARBA00023242"/>
    </source>
</evidence>
<dbReference type="PANTHER" id="PTHR12855:SF10">
    <property type="entry name" value="DNA METHYLTRANSFERASE 1-ASSOCIATED PROTEIN 1"/>
    <property type="match status" value="1"/>
</dbReference>
<dbReference type="GO" id="GO:0008168">
    <property type="term" value="F:methyltransferase activity"/>
    <property type="evidence" value="ECO:0007669"/>
    <property type="project" value="UniProtKB-KW"/>
</dbReference>
<evidence type="ECO:0000256" key="3">
    <source>
        <dbReference type="ARBA" id="ARBA00023015"/>
    </source>
</evidence>
<dbReference type="EMBL" id="BNJQ01000041">
    <property type="protein sequence ID" value="GHP12360.1"/>
    <property type="molecule type" value="Genomic_DNA"/>
</dbReference>
<dbReference type="InterPro" id="IPR027109">
    <property type="entry name" value="Swc4/Dmap1"/>
</dbReference>
<dbReference type="InterPro" id="IPR032563">
    <property type="entry name" value="DAMP1_SANT-like"/>
</dbReference>
<keyword evidence="5" id="KW-0539">Nucleus</keyword>
<evidence type="ECO:0000256" key="2">
    <source>
        <dbReference type="ARBA" id="ARBA00022853"/>
    </source>
</evidence>
<comment type="subcellular location">
    <subcellularLocation>
        <location evidence="1">Nucleus</location>
    </subcellularLocation>
</comment>
<sequence>MASSDVKDVLGLSSGAAHGDDPGDGGVVVAQDGGGVGGAVGEEALALAAIQNASLSIAKSSSLKKGSKGASLKKPQGVSREVWELSLKEQVKLGAPIVPVMYTSANANRLKATAASSGAVQIKWNWETFTNSAHADATFQLNHWIRKTPGGLRPSSVNASGDYVFAQYGKKADVFGYNDEEYASLCNTDANWSREATDELLELCETFDLCWPVIADRFTHDKPLEELKARYYEVATALIHARGLATHGTGNVHPIVAQPFNVSHERDRRAGLDVVLSRTPANEREDEALLEQAKAIEERRRREAVASGLAFAEEKSVFYVPPPPKLTSKPPPSASVSALTPSAVAAALAPKSDKMGDATAQAASAAAGGGGGAGGAGRKGAGAAGGSGANAKAPGPGAGATTTGFLVDVVDIPTSDASHPPPAVFARGVRAGEVVEEKVVELEGEIPSARRSVDSFLEEASINPPRVPTRRVAEAYVDLRKSVLEVARLRAAAAAAASSKAAASTKADGGDAGAQRVSKRKRG</sequence>
<keyword evidence="8" id="KW-0489">Methyltransferase</keyword>
<evidence type="ECO:0000313" key="8">
    <source>
        <dbReference type="EMBL" id="GHP12360.1"/>
    </source>
</evidence>
<dbReference type="PANTHER" id="PTHR12855">
    <property type="entry name" value="DNA METHYLTRANSFERASE 1-ASSOCIATED PROTEIN 1 FAMILY MEMBER"/>
    <property type="match status" value="1"/>
</dbReference>
<keyword evidence="2" id="KW-0156">Chromatin regulator</keyword>
<evidence type="ECO:0000313" key="9">
    <source>
        <dbReference type="Proteomes" id="UP000660262"/>
    </source>
</evidence>
<feature type="compositionally biased region" description="Low complexity" evidence="6">
    <location>
        <begin position="498"/>
        <end position="507"/>
    </location>
</feature>
<dbReference type="GO" id="GO:0003714">
    <property type="term" value="F:transcription corepressor activity"/>
    <property type="evidence" value="ECO:0007669"/>
    <property type="project" value="TreeGrafter"/>
</dbReference>
<accession>A0A830I2V4</accession>
<dbReference type="GO" id="GO:0032259">
    <property type="term" value="P:methylation"/>
    <property type="evidence" value="ECO:0007669"/>
    <property type="project" value="UniProtKB-KW"/>
</dbReference>
<gene>
    <name evidence="8" type="ORF">PPROV_001108800</name>
</gene>
<evidence type="ECO:0000256" key="1">
    <source>
        <dbReference type="ARBA" id="ARBA00004123"/>
    </source>
</evidence>
<feature type="compositionally biased region" description="Gly residues" evidence="6">
    <location>
        <begin position="367"/>
        <end position="388"/>
    </location>
</feature>
<dbReference type="GO" id="GO:0000812">
    <property type="term" value="C:Swr1 complex"/>
    <property type="evidence" value="ECO:0007669"/>
    <property type="project" value="TreeGrafter"/>
</dbReference>
<feature type="compositionally biased region" description="Low complexity" evidence="6">
    <location>
        <begin position="389"/>
        <end position="398"/>
    </location>
</feature>
<dbReference type="Pfam" id="PF16282">
    <property type="entry name" value="SANT_DAMP1_like"/>
    <property type="match status" value="1"/>
</dbReference>
<dbReference type="GO" id="GO:0035267">
    <property type="term" value="C:NuA4 histone acetyltransferase complex"/>
    <property type="evidence" value="ECO:0007669"/>
    <property type="project" value="InterPro"/>
</dbReference>
<dbReference type="GO" id="GO:0006338">
    <property type="term" value="P:chromatin remodeling"/>
    <property type="evidence" value="ECO:0007669"/>
    <property type="project" value="InterPro"/>
</dbReference>
<evidence type="ECO:0000256" key="4">
    <source>
        <dbReference type="ARBA" id="ARBA00023163"/>
    </source>
</evidence>
<feature type="domain" description="DAMP1 SANT/Myb-like" evidence="7">
    <location>
        <begin position="163"/>
        <end position="238"/>
    </location>
</feature>
<keyword evidence="4" id="KW-0804">Transcription</keyword>
<proteinExistence type="predicted"/>
<evidence type="ECO:0000256" key="6">
    <source>
        <dbReference type="SAM" id="MobiDB-lite"/>
    </source>
</evidence>
<feature type="region of interest" description="Disordered" evidence="6">
    <location>
        <begin position="498"/>
        <end position="523"/>
    </location>
</feature>
<feature type="region of interest" description="Disordered" evidence="6">
    <location>
        <begin position="364"/>
        <end position="398"/>
    </location>
</feature>
<reference evidence="8" key="1">
    <citation type="submission" date="2020-10" db="EMBL/GenBank/DDBJ databases">
        <title>Unveiling of a novel bifunctional photoreceptor, Dualchrome1, isolated from a cosmopolitan green alga.</title>
        <authorList>
            <person name="Suzuki S."/>
            <person name="Kawachi M."/>
        </authorList>
    </citation>
    <scope>NUCLEOTIDE SEQUENCE</scope>
    <source>
        <strain evidence="8">NIES 2893</strain>
    </source>
</reference>
<dbReference type="OrthoDB" id="19740at2759"/>
<comment type="caution">
    <text evidence="8">The sequence shown here is derived from an EMBL/GenBank/DDBJ whole genome shotgun (WGS) entry which is preliminary data.</text>
</comment>
<evidence type="ECO:0000259" key="7">
    <source>
        <dbReference type="Pfam" id="PF16282"/>
    </source>
</evidence>
<protein>
    <submittedName>
        <fullName evidence="8">DNA methyltransferase 1-associated protein 1</fullName>
    </submittedName>
</protein>
<keyword evidence="3" id="KW-0805">Transcription regulation</keyword>
<name>A0A830I2V4_9CHLO</name>
<organism evidence="8 9">
    <name type="scientific">Pycnococcus provasolii</name>
    <dbReference type="NCBI Taxonomy" id="41880"/>
    <lineage>
        <taxon>Eukaryota</taxon>
        <taxon>Viridiplantae</taxon>
        <taxon>Chlorophyta</taxon>
        <taxon>Pseudoscourfieldiophyceae</taxon>
        <taxon>Pseudoscourfieldiales</taxon>
        <taxon>Pycnococcaceae</taxon>
        <taxon>Pycnococcus</taxon>
    </lineage>
</organism>
<keyword evidence="9" id="KW-1185">Reference proteome</keyword>
<dbReference type="GO" id="GO:0000122">
    <property type="term" value="P:negative regulation of transcription by RNA polymerase II"/>
    <property type="evidence" value="ECO:0007669"/>
    <property type="project" value="TreeGrafter"/>
</dbReference>